<dbReference type="InterPro" id="IPR024607">
    <property type="entry name" value="Sulfatase_CS"/>
</dbReference>
<keyword evidence="7" id="KW-1185">Reference proteome</keyword>
<feature type="domain" description="Sulfatase N-terminal" evidence="5">
    <location>
        <begin position="26"/>
        <end position="376"/>
    </location>
</feature>
<evidence type="ECO:0000256" key="3">
    <source>
        <dbReference type="ARBA" id="ARBA00022801"/>
    </source>
</evidence>
<organism evidence="6 7">
    <name type="scientific">Carboxylicivirga marina</name>
    <dbReference type="NCBI Taxonomy" id="2800988"/>
    <lineage>
        <taxon>Bacteria</taxon>
        <taxon>Pseudomonadati</taxon>
        <taxon>Bacteroidota</taxon>
        <taxon>Bacteroidia</taxon>
        <taxon>Marinilabiliales</taxon>
        <taxon>Marinilabiliaceae</taxon>
        <taxon>Carboxylicivirga</taxon>
    </lineage>
</organism>
<dbReference type="PROSITE" id="PS00149">
    <property type="entry name" value="SULFATASE_2"/>
    <property type="match status" value="1"/>
</dbReference>
<proteinExistence type="inferred from homology"/>
<keyword evidence="2" id="KW-0732">Signal</keyword>
<protein>
    <submittedName>
        <fullName evidence="6">Sulfatase</fullName>
    </submittedName>
</protein>
<sequence length="542" mass="61887">MKIFRNITLFIFSLFCTTVNSQDKTNILFIMSDDHSAEAVGAYGSRLAVLNPTPTIDKLAAEGMLMQNVFCTNSICSPSRASILTGQYSAVNGVTTLGGKVPKENQHLPNYLKQAGYQTAVIGKWHLSTQPLAFDYFKVLKSQGKYFNPEFEVKGRYKKDLVKEEGHSSDVITDEVIDWLKNRDKTKPFFVKHHFKAPHGPFDAAPRYKSYLADVEIPEPSSLFEEGNHGSIATKGHNSELKPYIGSSVSDRARRSCVGNYLKKSDLKGKAATKEAYQIYLKKYLRCIKGVDDNIKRVIDYLKEEGIYNNTIIIYTSDQGFYLGEHDYVDKRWGYEEGARMPFIIRYPKTIKAGKKSDAIIENVDFAPTLLDFAGIETPNVMQGKSFKSILESGKEPKKWKKAAYYHYWLHMAHHEVPAHIAIRTKNHKLIQFYGVAPKGKPYPQTPAAWELYDLVNDPKEMNNVYGQEAYLKIQNQLKVQLKDLRAEYKEDDPKFEINKVIDEYWDYTKADYQKAVQVSNAFVENKNNTPAKPKKKPKNDK</sequence>
<reference evidence="6 7" key="1">
    <citation type="submission" date="2021-01" db="EMBL/GenBank/DDBJ databases">
        <title>Carboxyliciviraga sp.nov., isolated from coastal sediments.</title>
        <authorList>
            <person name="Lu D."/>
            <person name="Zhang T."/>
        </authorList>
    </citation>
    <scope>NUCLEOTIDE SEQUENCE [LARGE SCALE GENOMIC DNA]</scope>
    <source>
        <strain evidence="6 7">N1Y132</strain>
    </source>
</reference>
<dbReference type="InterPro" id="IPR000917">
    <property type="entry name" value="Sulfatase_N"/>
</dbReference>
<evidence type="ECO:0000256" key="2">
    <source>
        <dbReference type="ARBA" id="ARBA00022729"/>
    </source>
</evidence>
<dbReference type="Proteomes" id="UP000605676">
    <property type="component" value="Unassembled WGS sequence"/>
</dbReference>
<name>A0ABS1HPD8_9BACT</name>
<dbReference type="PANTHER" id="PTHR43108:SF6">
    <property type="entry name" value="N-SULPHOGLUCOSAMINE SULPHOHYDROLASE"/>
    <property type="match status" value="1"/>
</dbReference>
<dbReference type="Pfam" id="PF00884">
    <property type="entry name" value="Sulfatase"/>
    <property type="match status" value="1"/>
</dbReference>
<dbReference type="Gene3D" id="3.40.720.10">
    <property type="entry name" value="Alkaline Phosphatase, subunit A"/>
    <property type="match status" value="1"/>
</dbReference>
<comment type="similarity">
    <text evidence="1">Belongs to the sulfatase family.</text>
</comment>
<dbReference type="PANTHER" id="PTHR43108">
    <property type="entry name" value="N-ACETYLGLUCOSAMINE-6-SULFATASE FAMILY MEMBER"/>
    <property type="match status" value="1"/>
</dbReference>
<dbReference type="PROSITE" id="PS00523">
    <property type="entry name" value="SULFATASE_1"/>
    <property type="match status" value="1"/>
</dbReference>
<dbReference type="EMBL" id="JAENRR010000070">
    <property type="protein sequence ID" value="MBK3519470.1"/>
    <property type="molecule type" value="Genomic_DNA"/>
</dbReference>
<evidence type="ECO:0000313" key="7">
    <source>
        <dbReference type="Proteomes" id="UP000605676"/>
    </source>
</evidence>
<evidence type="ECO:0000313" key="6">
    <source>
        <dbReference type="EMBL" id="MBK3519470.1"/>
    </source>
</evidence>
<accession>A0ABS1HPD8</accession>
<evidence type="ECO:0000256" key="1">
    <source>
        <dbReference type="ARBA" id="ARBA00008779"/>
    </source>
</evidence>
<dbReference type="RefSeq" id="WP_200466689.1">
    <property type="nucleotide sequence ID" value="NZ_JAENRR010000070.1"/>
</dbReference>
<keyword evidence="4" id="KW-0325">Glycoprotein</keyword>
<evidence type="ECO:0000256" key="4">
    <source>
        <dbReference type="ARBA" id="ARBA00023180"/>
    </source>
</evidence>
<dbReference type="SUPFAM" id="SSF53649">
    <property type="entry name" value="Alkaline phosphatase-like"/>
    <property type="match status" value="1"/>
</dbReference>
<dbReference type="InterPro" id="IPR017850">
    <property type="entry name" value="Alkaline_phosphatase_core_sf"/>
</dbReference>
<comment type="caution">
    <text evidence="6">The sequence shown here is derived from an EMBL/GenBank/DDBJ whole genome shotgun (WGS) entry which is preliminary data.</text>
</comment>
<keyword evidence="3" id="KW-0378">Hydrolase</keyword>
<evidence type="ECO:0000259" key="5">
    <source>
        <dbReference type="Pfam" id="PF00884"/>
    </source>
</evidence>
<dbReference type="CDD" id="cd16031">
    <property type="entry name" value="G6S_like"/>
    <property type="match status" value="1"/>
</dbReference>
<gene>
    <name evidence="6" type="ORF">JIV24_19140</name>
</gene>